<accession>A0AAE0VR03</accession>
<dbReference type="Pfam" id="PF08014">
    <property type="entry name" value="MATCAP"/>
    <property type="match status" value="1"/>
</dbReference>
<keyword evidence="6" id="KW-1185">Reference proteome</keyword>
<keyword evidence="4" id="KW-0482">Metalloprotease</keyword>
<sequence length="460" mass="53651">MQMNNNIFMPVMLEKRHKVCSRQNNAENNKKAVSLTCALNGKSNGKKKKKGRKYKQRKHYVSMTSIIQLESEDTNLNSLKRTDSDKSMCTKLPVLHTRSPTPLSLPPSRLANPLPQHLIPGAHERRKKLPILSAIKPENEKSERERFMRANYNYNPLFLYRFPADLDILERLGKPSDKYMTQAILIMENAIDKYGTYEKFEEETGGKILGRSQIMAIIQQYLKRENLEREIGVNLSEEILSRGSMTRVRGKAMLNVRIINLRENWVEGLLRHEIGTHYLRTCNNKEYPWNNWKIRKDMGLMNFNPTEEGLASLHSVLFRKDPCLWRAALLYYTAYKAAFLSFKELFRDVGRFVSDPNVRWDYCIRAKRGQRDTSLSGAFCKDQVYLEGALQILKHRRVLDFHLLVRLGKIAFEDINMLKDYTDIKNTRIPSFMEDLNTYHKLLDRIAEANGLTDDVLREV</sequence>
<protein>
    <recommendedName>
        <fullName evidence="7">DUF1704 domain-containing protein</fullName>
    </recommendedName>
</protein>
<dbReference type="PANTHER" id="PTHR31817:SF0">
    <property type="entry name" value="CHROMOSOME UNDETERMINED SCAFFOLD_67, WHOLE GENOME SHOTGUN SEQUENCE"/>
    <property type="match status" value="1"/>
</dbReference>
<reference evidence="5" key="1">
    <citation type="journal article" date="2021" name="Genome Biol. Evol.">
        <title>A High-Quality Reference Genome for a Parasitic Bivalve with Doubly Uniparental Inheritance (Bivalvia: Unionida).</title>
        <authorList>
            <person name="Smith C.H."/>
        </authorList>
    </citation>
    <scope>NUCLEOTIDE SEQUENCE</scope>
    <source>
        <strain evidence="5">CHS0354</strain>
    </source>
</reference>
<evidence type="ECO:0008006" key="7">
    <source>
        <dbReference type="Google" id="ProtNLM"/>
    </source>
</evidence>
<reference evidence="5" key="2">
    <citation type="journal article" date="2021" name="Genome Biol. Evol.">
        <title>Developing a high-quality reference genome for a parasitic bivalve with doubly uniparental inheritance (Bivalvia: Unionida).</title>
        <authorList>
            <person name="Smith C.H."/>
        </authorList>
    </citation>
    <scope>NUCLEOTIDE SEQUENCE</scope>
    <source>
        <strain evidence="5">CHS0354</strain>
        <tissue evidence="5">Mantle</tissue>
    </source>
</reference>
<organism evidence="5 6">
    <name type="scientific">Potamilus streckersoni</name>
    <dbReference type="NCBI Taxonomy" id="2493646"/>
    <lineage>
        <taxon>Eukaryota</taxon>
        <taxon>Metazoa</taxon>
        <taxon>Spiralia</taxon>
        <taxon>Lophotrochozoa</taxon>
        <taxon>Mollusca</taxon>
        <taxon>Bivalvia</taxon>
        <taxon>Autobranchia</taxon>
        <taxon>Heteroconchia</taxon>
        <taxon>Palaeoheterodonta</taxon>
        <taxon>Unionida</taxon>
        <taxon>Unionoidea</taxon>
        <taxon>Unionidae</taxon>
        <taxon>Ambleminae</taxon>
        <taxon>Lampsilini</taxon>
        <taxon>Potamilus</taxon>
    </lineage>
</organism>
<dbReference type="Proteomes" id="UP001195483">
    <property type="component" value="Unassembled WGS sequence"/>
</dbReference>
<evidence type="ECO:0000256" key="1">
    <source>
        <dbReference type="ARBA" id="ARBA00001947"/>
    </source>
</evidence>
<gene>
    <name evidence="5" type="ORF">CHS0354_014788</name>
</gene>
<dbReference type="GO" id="GO:0006508">
    <property type="term" value="P:proteolysis"/>
    <property type="evidence" value="ECO:0007669"/>
    <property type="project" value="UniProtKB-KW"/>
</dbReference>
<evidence type="ECO:0000256" key="3">
    <source>
        <dbReference type="ARBA" id="ARBA00022801"/>
    </source>
</evidence>
<evidence type="ECO:0000256" key="2">
    <source>
        <dbReference type="ARBA" id="ARBA00022670"/>
    </source>
</evidence>
<dbReference type="InterPro" id="IPR012548">
    <property type="entry name" value="MATCAP"/>
</dbReference>
<dbReference type="PANTHER" id="PTHR31817">
    <property type="match status" value="1"/>
</dbReference>
<evidence type="ECO:0000256" key="4">
    <source>
        <dbReference type="ARBA" id="ARBA00023049"/>
    </source>
</evidence>
<keyword evidence="2" id="KW-0645">Protease</keyword>
<evidence type="ECO:0000313" key="6">
    <source>
        <dbReference type="Proteomes" id="UP001195483"/>
    </source>
</evidence>
<comment type="cofactor">
    <cofactor evidence="1">
        <name>Zn(2+)</name>
        <dbReference type="ChEBI" id="CHEBI:29105"/>
    </cofactor>
</comment>
<evidence type="ECO:0000313" key="5">
    <source>
        <dbReference type="EMBL" id="KAK3586756.1"/>
    </source>
</evidence>
<name>A0AAE0VR03_9BIVA</name>
<dbReference type="SMART" id="SM01154">
    <property type="entry name" value="DUF1704"/>
    <property type="match status" value="1"/>
</dbReference>
<proteinExistence type="predicted"/>
<dbReference type="AlphaFoldDB" id="A0AAE0VR03"/>
<keyword evidence="3" id="KW-0378">Hydrolase</keyword>
<reference evidence="5" key="3">
    <citation type="submission" date="2023-05" db="EMBL/GenBank/DDBJ databases">
        <authorList>
            <person name="Smith C.H."/>
        </authorList>
    </citation>
    <scope>NUCLEOTIDE SEQUENCE</scope>
    <source>
        <strain evidence="5">CHS0354</strain>
        <tissue evidence="5">Mantle</tissue>
    </source>
</reference>
<dbReference type="GO" id="GO:0008237">
    <property type="term" value="F:metallopeptidase activity"/>
    <property type="evidence" value="ECO:0007669"/>
    <property type="project" value="UniProtKB-KW"/>
</dbReference>
<comment type="caution">
    <text evidence="5">The sequence shown here is derived from an EMBL/GenBank/DDBJ whole genome shotgun (WGS) entry which is preliminary data.</text>
</comment>
<dbReference type="EMBL" id="JAEAOA010000903">
    <property type="protein sequence ID" value="KAK3586756.1"/>
    <property type="molecule type" value="Genomic_DNA"/>
</dbReference>